<proteinExistence type="inferred from homology"/>
<dbReference type="EMBL" id="UFQT01000758">
    <property type="protein sequence ID" value="SSX27027.1"/>
    <property type="molecule type" value="Genomic_DNA"/>
</dbReference>
<dbReference type="CDD" id="cd02845">
    <property type="entry name" value="PAZ_piwi_like"/>
    <property type="match status" value="1"/>
</dbReference>
<evidence type="ECO:0000256" key="9">
    <source>
        <dbReference type="ARBA" id="ARBA00038291"/>
    </source>
</evidence>
<evidence type="ECO:0000256" key="10">
    <source>
        <dbReference type="SAM" id="MobiDB-lite"/>
    </source>
</evidence>
<keyword evidence="5" id="KW-0221">Differentiation</keyword>
<keyword evidence="3" id="KW-0217">Developmental protein</keyword>
<evidence type="ECO:0000313" key="13">
    <source>
        <dbReference type="EMBL" id="SSX27027.1"/>
    </source>
</evidence>
<dbReference type="Pfam" id="PF23278">
    <property type="entry name" value="Piwi_N"/>
    <property type="match status" value="1"/>
</dbReference>
<dbReference type="Gene3D" id="3.40.50.2300">
    <property type="match status" value="1"/>
</dbReference>
<feature type="domain" description="PAZ" evidence="11">
    <location>
        <begin position="255"/>
        <end position="369"/>
    </location>
</feature>
<protein>
    <submittedName>
        <fullName evidence="13">CSON014098 protein</fullName>
    </submittedName>
</protein>
<evidence type="ECO:0000256" key="5">
    <source>
        <dbReference type="ARBA" id="ARBA00022782"/>
    </source>
</evidence>
<evidence type="ECO:0000256" key="6">
    <source>
        <dbReference type="ARBA" id="ARBA00022884"/>
    </source>
</evidence>
<dbReference type="GO" id="GO:0048477">
    <property type="term" value="P:oogenesis"/>
    <property type="evidence" value="ECO:0007669"/>
    <property type="project" value="UniProtKB-KW"/>
</dbReference>
<dbReference type="SMART" id="SM00949">
    <property type="entry name" value="PAZ"/>
    <property type="match status" value="1"/>
</dbReference>
<dbReference type="GO" id="GO:0016891">
    <property type="term" value="F:RNA endonuclease activity producing 5'-phosphomonoesters, hydrolytic mechanism"/>
    <property type="evidence" value="ECO:0007669"/>
    <property type="project" value="UniProtKB-ARBA"/>
</dbReference>
<dbReference type="FunFam" id="3.30.420.10:FF:000014">
    <property type="entry name" value="Piwi-like RNA-mediated gene silencing 1"/>
    <property type="match status" value="1"/>
</dbReference>
<comment type="similarity">
    <text evidence="9">Belongs to the argonaute family. Piwi subfamily.</text>
</comment>
<evidence type="ECO:0000256" key="4">
    <source>
        <dbReference type="ARBA" id="ARBA00022490"/>
    </source>
</evidence>
<evidence type="ECO:0000256" key="8">
    <source>
        <dbReference type="ARBA" id="ARBA00023158"/>
    </source>
</evidence>
<name>A0A336MFC3_CULSO</name>
<evidence type="ECO:0000259" key="11">
    <source>
        <dbReference type="PROSITE" id="PS50821"/>
    </source>
</evidence>
<sequence length="836" mass="96269">MASKNKSVKTATVQMQGLTVNNPVHDLRANNDNKNNNSSVNRQGATSRANDREAKSNNGNGRIRRNPFEYIHTRPQNRQDNKRGTSGTTVSLKANYFSLTPIKPSWAIYQYRIDFVPDVEDTAIRKYLLRQHRTMFHGYVFDGTMLFTATKLKEEVFQLTTSSKNDEKFNIKIKYIGNIPAEEALQVLNIIMRASMEGLQLQLIRRNYFDTDTNQIQKINNQLMLIPGYITSIRQHERNLLMCAELTSKVLRTETVYDVFANIVRNDRRGNQDVRTTFSKEMEGVIVMTNYNKKKSYRIHEIDWNASPLSKFSSGDKEISYKDYYQKRYSLTIRDLKQPLLLSRPTEKQKRGGKTDFVYLIPELCVPTGLTDNMRKDFMLMQDVAKFTRIGPAERVQRLLRMNERIRKAEGSKKVMNDWEISLDSKLIEFQGRELQPENILYGSQKREPAINGDWTRQQLNKEIFAKANLKNWVVIAPKQLERETQNFLSELNSSIKTIGLSFSPPKILYTQDERDQTVVQQLIVAKNNDPQLILVIVSKQQLYSTIKKFCCVQEGILSQIVTKRVITKPKGLRSICTKIGVQINCKLGAIPWMVQIPLDGMMFVGFDVCHDTTDKTKSFGAMVASMDMKKSMNYYSVVTPHKDGNELSSNIAINMQRCLNAYKTEHGVLPKHIIFYRDGVGEGQMKHVYDVEVTQLKSLFNQMYDESNMVSFTFVVVCKRINTRIFKGTNNPNAGTVVDDVITLPERYDFFLVSQSVTQGSASPTSYNVIYDSSKVLTPDRLQMLTYKLCHVYYNWTGTVRVPAVCQYAHKLSLLMGQYVHQRPSERLSKKLYFL</sequence>
<dbReference type="SMART" id="SM00950">
    <property type="entry name" value="Piwi"/>
    <property type="match status" value="1"/>
</dbReference>
<dbReference type="PROSITE" id="PS50822">
    <property type="entry name" value="PIWI"/>
    <property type="match status" value="1"/>
</dbReference>
<organism evidence="13">
    <name type="scientific">Culicoides sonorensis</name>
    <name type="common">Biting midge</name>
    <dbReference type="NCBI Taxonomy" id="179676"/>
    <lineage>
        <taxon>Eukaryota</taxon>
        <taxon>Metazoa</taxon>
        <taxon>Ecdysozoa</taxon>
        <taxon>Arthropoda</taxon>
        <taxon>Hexapoda</taxon>
        <taxon>Insecta</taxon>
        <taxon>Pterygota</taxon>
        <taxon>Neoptera</taxon>
        <taxon>Endopterygota</taxon>
        <taxon>Diptera</taxon>
        <taxon>Nematocera</taxon>
        <taxon>Chironomoidea</taxon>
        <taxon>Ceratopogonidae</taxon>
        <taxon>Ceratopogoninae</taxon>
        <taxon>Culicoides</taxon>
        <taxon>Monoculicoides</taxon>
    </lineage>
</organism>
<keyword evidence="8" id="KW-0943">RNA-mediated gene silencing</keyword>
<dbReference type="InterPro" id="IPR036085">
    <property type="entry name" value="PAZ_dom_sf"/>
</dbReference>
<keyword evidence="4" id="KW-0963">Cytoplasm</keyword>
<keyword evidence="7" id="KW-0896">Oogenesis</keyword>
<dbReference type="PANTHER" id="PTHR22891">
    <property type="entry name" value="EUKARYOTIC TRANSLATION INITIATION FACTOR 2C"/>
    <property type="match status" value="1"/>
</dbReference>
<dbReference type="VEuPathDB" id="VectorBase:CSON014098"/>
<dbReference type="GO" id="GO:0003723">
    <property type="term" value="F:RNA binding"/>
    <property type="evidence" value="ECO:0007669"/>
    <property type="project" value="UniProtKB-KW"/>
</dbReference>
<accession>A0A336MFC3</accession>
<dbReference type="SUPFAM" id="SSF53098">
    <property type="entry name" value="Ribonuclease H-like"/>
    <property type="match status" value="1"/>
</dbReference>
<comment type="subcellular location">
    <subcellularLocation>
        <location evidence="1">Cytoplasm</location>
        <location evidence="1">Cytoplasmic ribonucleoprotein granule</location>
    </subcellularLocation>
    <subcellularLocation>
        <location evidence="2">Cytoplasm</location>
        <location evidence="2">Perinuclear region</location>
    </subcellularLocation>
</comment>
<dbReference type="InterPro" id="IPR012337">
    <property type="entry name" value="RNaseH-like_sf"/>
</dbReference>
<feature type="region of interest" description="Disordered" evidence="10">
    <location>
        <begin position="1"/>
        <end position="87"/>
    </location>
</feature>
<evidence type="ECO:0000256" key="1">
    <source>
        <dbReference type="ARBA" id="ARBA00004331"/>
    </source>
</evidence>
<dbReference type="PROSITE" id="PS50821">
    <property type="entry name" value="PAZ"/>
    <property type="match status" value="1"/>
</dbReference>
<evidence type="ECO:0000256" key="7">
    <source>
        <dbReference type="ARBA" id="ARBA00022943"/>
    </source>
</evidence>
<dbReference type="Gene3D" id="3.30.420.10">
    <property type="entry name" value="Ribonuclease H-like superfamily/Ribonuclease H"/>
    <property type="match status" value="1"/>
</dbReference>
<feature type="compositionally biased region" description="Polar residues" evidence="10">
    <location>
        <begin position="1"/>
        <end position="22"/>
    </location>
</feature>
<reference evidence="13" key="1">
    <citation type="submission" date="2018-07" db="EMBL/GenBank/DDBJ databases">
        <authorList>
            <person name="Quirk P.G."/>
            <person name="Krulwich T.A."/>
        </authorList>
    </citation>
    <scope>NUCLEOTIDE SEQUENCE</scope>
</reference>
<dbReference type="FunFam" id="2.170.260.10:FF:000003">
    <property type="entry name" value="Piwi-like RNA-mediated gene silencing 2"/>
    <property type="match status" value="1"/>
</dbReference>
<evidence type="ECO:0000259" key="12">
    <source>
        <dbReference type="PROSITE" id="PS50822"/>
    </source>
</evidence>
<dbReference type="AlphaFoldDB" id="A0A336MFC3"/>
<dbReference type="GO" id="GO:0141009">
    <property type="term" value="P:transposable element silencing by piRNA-mediated mRNA destabilization"/>
    <property type="evidence" value="ECO:0007669"/>
    <property type="project" value="UniProtKB-ARBA"/>
</dbReference>
<dbReference type="GO" id="GO:0048471">
    <property type="term" value="C:perinuclear region of cytoplasm"/>
    <property type="evidence" value="ECO:0007669"/>
    <property type="project" value="UniProtKB-SubCell"/>
</dbReference>
<dbReference type="Pfam" id="PF02170">
    <property type="entry name" value="PAZ"/>
    <property type="match status" value="1"/>
</dbReference>
<dbReference type="Gene3D" id="2.170.260.10">
    <property type="entry name" value="paz domain"/>
    <property type="match status" value="1"/>
</dbReference>
<dbReference type="InterPro" id="IPR036397">
    <property type="entry name" value="RNaseH_sf"/>
</dbReference>
<dbReference type="GO" id="GO:0140965">
    <property type="term" value="P:secondary piRNA processing"/>
    <property type="evidence" value="ECO:0007669"/>
    <property type="project" value="UniProtKB-ARBA"/>
</dbReference>
<feature type="compositionally biased region" description="Low complexity" evidence="10">
    <location>
        <begin position="32"/>
        <end position="41"/>
    </location>
</feature>
<dbReference type="OMA" id="NTRRYMM"/>
<dbReference type="InterPro" id="IPR003165">
    <property type="entry name" value="Piwi"/>
</dbReference>
<evidence type="ECO:0000256" key="2">
    <source>
        <dbReference type="ARBA" id="ARBA00004556"/>
    </source>
</evidence>
<feature type="domain" description="Piwi" evidence="12">
    <location>
        <begin position="533"/>
        <end position="822"/>
    </location>
</feature>
<keyword evidence="6" id="KW-0694">RNA-binding</keyword>
<dbReference type="InterPro" id="IPR003100">
    <property type="entry name" value="PAZ_dom"/>
</dbReference>
<dbReference type="CDD" id="cd04658">
    <property type="entry name" value="Piwi_piwi-like_Euk"/>
    <property type="match status" value="1"/>
</dbReference>
<dbReference type="GO" id="GO:0043186">
    <property type="term" value="C:P granule"/>
    <property type="evidence" value="ECO:0007669"/>
    <property type="project" value="UniProtKB-ARBA"/>
</dbReference>
<dbReference type="SUPFAM" id="SSF101690">
    <property type="entry name" value="PAZ domain"/>
    <property type="match status" value="1"/>
</dbReference>
<gene>
    <name evidence="13" type="primary">CSON014098</name>
</gene>
<dbReference type="Pfam" id="PF02171">
    <property type="entry name" value="Piwi"/>
    <property type="match status" value="1"/>
</dbReference>
<evidence type="ECO:0000256" key="3">
    <source>
        <dbReference type="ARBA" id="ARBA00022473"/>
    </source>
</evidence>